<sequence length="274" mass="29724">MKLLSLLFGPNHCNRKRCLTVCLALNEPPEENDEDNEGETLQEPCPHPLLGPHLVLGPIHNERELGLNAESLAQILAIVKEVTQGNNHISDTQAFGVVGSWADNGLVPLDETTTVRRRGRPLGAKNKGTKTIIGFQESLIASDEEGLDIVMNLLARPFIANLLMAHGVLVPDILNFIPIEPQPIPKPSPISTHSGPFSNEIEGYVTRDTFGGTEVRGLSSHIDQNSNGLIYCNLLTSASDCSNKEQNQDQQGIQMRLNAGASSQHSEVESNSDS</sequence>
<evidence type="ECO:0000256" key="1">
    <source>
        <dbReference type="SAM" id="MobiDB-lite"/>
    </source>
</evidence>
<evidence type="ECO:0000313" key="2">
    <source>
        <dbReference type="EMBL" id="KAF5178030.1"/>
    </source>
</evidence>
<accession>A0A7J6V0Y0</accession>
<reference evidence="2 3" key="1">
    <citation type="submission" date="2020-06" db="EMBL/GenBank/DDBJ databases">
        <title>Transcriptomic and genomic resources for Thalictrum thalictroides and T. hernandezii: Facilitating candidate gene discovery in an emerging model plant lineage.</title>
        <authorList>
            <person name="Arias T."/>
            <person name="Riano-Pachon D.M."/>
            <person name="Di Stilio V.S."/>
        </authorList>
    </citation>
    <scope>NUCLEOTIDE SEQUENCE [LARGE SCALE GENOMIC DNA]</scope>
    <source>
        <strain evidence="3">cv. WT478/WT964</strain>
        <tissue evidence="2">Leaves</tissue>
    </source>
</reference>
<dbReference type="Proteomes" id="UP000554482">
    <property type="component" value="Unassembled WGS sequence"/>
</dbReference>
<evidence type="ECO:0000313" key="3">
    <source>
        <dbReference type="Proteomes" id="UP000554482"/>
    </source>
</evidence>
<feature type="compositionally biased region" description="Polar residues" evidence="1">
    <location>
        <begin position="260"/>
        <end position="274"/>
    </location>
</feature>
<feature type="region of interest" description="Disordered" evidence="1">
    <location>
        <begin position="242"/>
        <end position="274"/>
    </location>
</feature>
<dbReference type="AlphaFoldDB" id="A0A7J6V0Y0"/>
<dbReference type="EMBL" id="JABWDY010040570">
    <property type="protein sequence ID" value="KAF5178030.1"/>
    <property type="molecule type" value="Genomic_DNA"/>
</dbReference>
<gene>
    <name evidence="2" type="ORF">FRX31_032389</name>
</gene>
<proteinExistence type="predicted"/>
<organism evidence="2 3">
    <name type="scientific">Thalictrum thalictroides</name>
    <name type="common">Rue-anemone</name>
    <name type="synonym">Anemone thalictroides</name>
    <dbReference type="NCBI Taxonomy" id="46969"/>
    <lineage>
        <taxon>Eukaryota</taxon>
        <taxon>Viridiplantae</taxon>
        <taxon>Streptophyta</taxon>
        <taxon>Embryophyta</taxon>
        <taxon>Tracheophyta</taxon>
        <taxon>Spermatophyta</taxon>
        <taxon>Magnoliopsida</taxon>
        <taxon>Ranunculales</taxon>
        <taxon>Ranunculaceae</taxon>
        <taxon>Thalictroideae</taxon>
        <taxon>Thalictrum</taxon>
    </lineage>
</organism>
<name>A0A7J6V0Y0_THATH</name>
<keyword evidence="3" id="KW-1185">Reference proteome</keyword>
<comment type="caution">
    <text evidence="2">The sequence shown here is derived from an EMBL/GenBank/DDBJ whole genome shotgun (WGS) entry which is preliminary data.</text>
</comment>
<protein>
    <submittedName>
        <fullName evidence="2">Uncharacterized protein</fullName>
    </submittedName>
</protein>